<evidence type="ECO:0008006" key="5">
    <source>
        <dbReference type="Google" id="ProtNLM"/>
    </source>
</evidence>
<organism evidence="3 4">
    <name type="scientific">Trematosphaeria pertusa</name>
    <dbReference type="NCBI Taxonomy" id="390896"/>
    <lineage>
        <taxon>Eukaryota</taxon>
        <taxon>Fungi</taxon>
        <taxon>Dikarya</taxon>
        <taxon>Ascomycota</taxon>
        <taxon>Pezizomycotina</taxon>
        <taxon>Dothideomycetes</taxon>
        <taxon>Pleosporomycetidae</taxon>
        <taxon>Pleosporales</taxon>
        <taxon>Massarineae</taxon>
        <taxon>Trematosphaeriaceae</taxon>
        <taxon>Trematosphaeria</taxon>
    </lineage>
</organism>
<dbReference type="OrthoDB" id="3200163at2759"/>
<keyword evidence="1" id="KW-0175">Coiled coil</keyword>
<evidence type="ECO:0000256" key="2">
    <source>
        <dbReference type="SAM" id="MobiDB-lite"/>
    </source>
</evidence>
<gene>
    <name evidence="3" type="ORF">BU26DRAFT_608719</name>
</gene>
<dbReference type="GeneID" id="54589202"/>
<name>A0A6A6I320_9PLEO</name>
<dbReference type="Proteomes" id="UP000800094">
    <property type="component" value="Unassembled WGS sequence"/>
</dbReference>
<proteinExistence type="predicted"/>
<feature type="compositionally biased region" description="Basic residues" evidence="2">
    <location>
        <begin position="621"/>
        <end position="631"/>
    </location>
</feature>
<accession>A0A6A6I320</accession>
<dbReference type="AlphaFoldDB" id="A0A6A6I320"/>
<evidence type="ECO:0000313" key="4">
    <source>
        <dbReference type="Proteomes" id="UP000800094"/>
    </source>
</evidence>
<dbReference type="InterPro" id="IPR036770">
    <property type="entry name" value="Ankyrin_rpt-contain_sf"/>
</dbReference>
<protein>
    <recommendedName>
        <fullName evidence="5">Fungal N-terminal domain-containing protein</fullName>
    </recommendedName>
</protein>
<dbReference type="RefSeq" id="XP_033679277.1">
    <property type="nucleotide sequence ID" value="XM_033835872.1"/>
</dbReference>
<reference evidence="3" key="1">
    <citation type="journal article" date="2020" name="Stud. Mycol.">
        <title>101 Dothideomycetes genomes: a test case for predicting lifestyles and emergence of pathogens.</title>
        <authorList>
            <person name="Haridas S."/>
            <person name="Albert R."/>
            <person name="Binder M."/>
            <person name="Bloem J."/>
            <person name="Labutti K."/>
            <person name="Salamov A."/>
            <person name="Andreopoulos B."/>
            <person name="Baker S."/>
            <person name="Barry K."/>
            <person name="Bills G."/>
            <person name="Bluhm B."/>
            <person name="Cannon C."/>
            <person name="Castanera R."/>
            <person name="Culley D."/>
            <person name="Daum C."/>
            <person name="Ezra D."/>
            <person name="Gonzalez J."/>
            <person name="Henrissat B."/>
            <person name="Kuo A."/>
            <person name="Liang C."/>
            <person name="Lipzen A."/>
            <person name="Lutzoni F."/>
            <person name="Magnuson J."/>
            <person name="Mondo S."/>
            <person name="Nolan M."/>
            <person name="Ohm R."/>
            <person name="Pangilinan J."/>
            <person name="Park H.-J."/>
            <person name="Ramirez L."/>
            <person name="Alfaro M."/>
            <person name="Sun H."/>
            <person name="Tritt A."/>
            <person name="Yoshinaga Y."/>
            <person name="Zwiers L.-H."/>
            <person name="Turgeon B."/>
            <person name="Goodwin S."/>
            <person name="Spatafora J."/>
            <person name="Crous P."/>
            <person name="Grigoriev I."/>
        </authorList>
    </citation>
    <scope>NUCLEOTIDE SEQUENCE</scope>
    <source>
        <strain evidence="3">CBS 122368</strain>
    </source>
</reference>
<feature type="region of interest" description="Disordered" evidence="2">
    <location>
        <begin position="613"/>
        <end position="640"/>
    </location>
</feature>
<dbReference type="EMBL" id="ML987203">
    <property type="protein sequence ID" value="KAF2244273.1"/>
    <property type="molecule type" value="Genomic_DNA"/>
</dbReference>
<sequence length="640" mass="73043">MDGLSGVASGMAVISLAIQLIQTVDKIRTLARHVAGASQELERLLSLLDRLRALLDDVRQITESQSSRSRFLVPPPTSTIFHSLKACETCLQPLREIVEKHEQQNGRSKRAKLYGDIKFALKAKDIAGYENRIQHEVVSLIAALAINSTNIQLHSIPLLVSDQQATTITASQPSCGSALEYGMYDPKLKSDMVLHTKASRPTIVLRTTLSQSSLEWLGIRYKKIVSRLPSAERGQVKEDRFGDIVSEEDMYTWTIRLLGYEICWARRRPYGSVLPSLSVYPVVDWFDLSMMALFGCGSISDLQQAFHTGALHPFMRSRDGETLLHIAARYHRVDFCRLLTGMGVKTELDRWGGSPLRRALEGPCSEGVNATVATMDTVRFLSGDAMRFDNLLCGSGTWKYWLLHVDENPCLIRWLWTQSRELFCGLDERIVKATCIYRVLCNLITRPRDDFDTDWALDFLKISMTLETLRGPEVGAQLVLTSAVYADPLDSARSYDAGSALLDLLRRLDIDIETFFDLALGASSSYPRPRHFSERKLVFEYREQGGWILGWEWDFDQEASGFLVASEFLALGAESFWASEWPFKWDDYWEERQRLSEEDKKRIRPNREARFKRRLDAKARKELKRQRKHQQRTIPGSWID</sequence>
<keyword evidence="4" id="KW-1185">Reference proteome</keyword>
<evidence type="ECO:0000256" key="1">
    <source>
        <dbReference type="SAM" id="Coils"/>
    </source>
</evidence>
<evidence type="ECO:0000313" key="3">
    <source>
        <dbReference type="EMBL" id="KAF2244273.1"/>
    </source>
</evidence>
<dbReference type="SUPFAM" id="SSF48403">
    <property type="entry name" value="Ankyrin repeat"/>
    <property type="match status" value="1"/>
</dbReference>
<feature type="coiled-coil region" evidence="1">
    <location>
        <begin position="34"/>
        <end position="61"/>
    </location>
</feature>